<dbReference type="KEGG" id="cch:Cag_0830"/>
<evidence type="ECO:0000313" key="1">
    <source>
        <dbReference type="EMBL" id="ABB28096.1"/>
    </source>
</evidence>
<dbReference type="STRING" id="340177.Cag_0830"/>
<protein>
    <recommendedName>
        <fullName evidence="2">DUF3018 family protein</fullName>
    </recommendedName>
</protein>
<reference evidence="1" key="1">
    <citation type="submission" date="2005-08" db="EMBL/GenBank/DDBJ databases">
        <title>Complete sequence of Chlorobium chlorochromatii CaD3.</title>
        <authorList>
            <person name="Copeland A."/>
            <person name="Lucas S."/>
            <person name="Lapidus A."/>
            <person name="Barry K."/>
            <person name="Detter J.C."/>
            <person name="Glavina T."/>
            <person name="Hammon N."/>
            <person name="Israni S."/>
            <person name="Pitluck S."/>
            <person name="Bryant D."/>
            <person name="Schmutz J."/>
            <person name="Larimer F."/>
            <person name="Land M."/>
            <person name="Kyrpides N."/>
            <person name="Ivanova N."/>
            <person name="Richardson P."/>
        </authorList>
    </citation>
    <scope>NUCLEOTIDE SEQUENCE [LARGE SCALE GENOMIC DNA]</scope>
    <source>
        <strain evidence="1">CaD3</strain>
    </source>
</reference>
<dbReference type="eggNOG" id="ENOG50331C6">
    <property type="taxonomic scope" value="Bacteria"/>
</dbReference>
<proteinExistence type="predicted"/>
<dbReference type="AlphaFoldDB" id="Q3ASC9"/>
<dbReference type="HOGENOM" id="CLU_192109_0_0_10"/>
<name>Q3ASC9_CHLCH</name>
<dbReference type="EMBL" id="CP000108">
    <property type="protein sequence ID" value="ABB28096.1"/>
    <property type="molecule type" value="Genomic_DNA"/>
</dbReference>
<organism evidence="1">
    <name type="scientific">Chlorobium chlorochromatii (strain CaD3)</name>
    <dbReference type="NCBI Taxonomy" id="340177"/>
    <lineage>
        <taxon>Bacteria</taxon>
        <taxon>Pseudomonadati</taxon>
        <taxon>Chlorobiota</taxon>
        <taxon>Chlorobiia</taxon>
        <taxon>Chlorobiales</taxon>
        <taxon>Chlorobiaceae</taxon>
        <taxon>Chlorobium/Pelodictyon group</taxon>
        <taxon>Chlorobium</taxon>
    </lineage>
</organism>
<gene>
    <name evidence="1" type="ordered locus">Cag_0830</name>
</gene>
<dbReference type="OrthoDB" id="3734119at2"/>
<dbReference type="InterPro" id="IPR021558">
    <property type="entry name" value="MazE-like"/>
</dbReference>
<accession>Q3ASC9</accession>
<dbReference type="Pfam" id="PF11455">
    <property type="entry name" value="MazE-like"/>
    <property type="match status" value="1"/>
</dbReference>
<evidence type="ECO:0008006" key="2">
    <source>
        <dbReference type="Google" id="ProtNLM"/>
    </source>
</evidence>
<sequence length="70" mass="8163">MVDVVARVHKHRVKLRDEGMRPIQLWVLDTRREGFAEECHRQSALLANDSHEDEMMLFLSEVADTEGWTA</sequence>